<keyword evidence="1" id="KW-0812">Transmembrane</keyword>
<name>A0A8J8FCL3_9BACT</name>
<evidence type="ECO:0000313" key="3">
    <source>
        <dbReference type="EMBL" id="NNV53894.1"/>
    </source>
</evidence>
<comment type="caution">
    <text evidence="3">The sequence shown here is derived from an EMBL/GenBank/DDBJ whole genome shotgun (WGS) entry which is preliminary data.</text>
</comment>
<feature type="domain" description="Urease accessory protein UreH-like transmembrane" evidence="2">
    <location>
        <begin position="10"/>
        <end position="206"/>
    </location>
</feature>
<dbReference type="EMBL" id="WHPF01000001">
    <property type="protein sequence ID" value="NNV53894.1"/>
    <property type="molecule type" value="Genomic_DNA"/>
</dbReference>
<reference evidence="3" key="1">
    <citation type="submission" date="2019-10" db="EMBL/GenBank/DDBJ databases">
        <title>Draft genome sequence of Panacibacter sp. KCS-6.</title>
        <authorList>
            <person name="Yim K.J."/>
        </authorList>
    </citation>
    <scope>NUCLEOTIDE SEQUENCE</scope>
    <source>
        <strain evidence="3">KCS-6</strain>
    </source>
</reference>
<evidence type="ECO:0000259" key="2">
    <source>
        <dbReference type="Pfam" id="PF13386"/>
    </source>
</evidence>
<dbReference type="Pfam" id="PF13386">
    <property type="entry name" value="DsbD_2"/>
    <property type="match status" value="1"/>
</dbReference>
<evidence type="ECO:0000313" key="4">
    <source>
        <dbReference type="Proteomes" id="UP000598971"/>
    </source>
</evidence>
<dbReference type="PANTHER" id="PTHR42208:SF1">
    <property type="entry name" value="HEAVY METAL TRANSPORTER"/>
    <property type="match status" value="1"/>
</dbReference>
<dbReference type="InterPro" id="IPR039447">
    <property type="entry name" value="UreH-like_TM_dom"/>
</dbReference>
<sequence>MPWQLLISGLLLGLISSVHCAGMCGPVALALPIQLLPKKQKSIAIFLYNIGRIITYSLLGLIAGMAGRFIMVGSFQQIFSVVFGIGILVIITASYVFKKSLHITPLNNLYNRLQMFMGRQLKQQGLPAIFMLGMANGLLPCGMVYMAVTGALTLGSLSGGMLYMFLYGMGTLPAMLAISFLGSMLHVSVRNKFNKISPYILASVAVLLILRGLNLNIPYISPYFYSNGGATTISCH</sequence>
<dbReference type="RefSeq" id="WP_171605812.1">
    <property type="nucleotide sequence ID" value="NZ_WHPF01000001.1"/>
</dbReference>
<dbReference type="AlphaFoldDB" id="A0A8J8FCL3"/>
<proteinExistence type="predicted"/>
<protein>
    <submittedName>
        <fullName evidence="3">Sulfite exporter TauE/SafE family protein</fullName>
    </submittedName>
</protein>
<keyword evidence="1" id="KW-1133">Transmembrane helix</keyword>
<accession>A0A8J8FCL3</accession>
<feature type="transmembrane region" description="Helical" evidence="1">
    <location>
        <begin position="44"/>
        <end position="66"/>
    </location>
</feature>
<keyword evidence="1" id="KW-0472">Membrane</keyword>
<gene>
    <name evidence="3" type="ORF">GD597_00395</name>
</gene>
<feature type="transmembrane region" description="Helical" evidence="1">
    <location>
        <begin position="160"/>
        <end position="184"/>
    </location>
</feature>
<dbReference type="Proteomes" id="UP000598971">
    <property type="component" value="Unassembled WGS sequence"/>
</dbReference>
<feature type="transmembrane region" description="Helical" evidence="1">
    <location>
        <begin position="78"/>
        <end position="97"/>
    </location>
</feature>
<dbReference type="PANTHER" id="PTHR42208">
    <property type="entry name" value="HEAVY METAL TRANSPORTER-RELATED"/>
    <property type="match status" value="1"/>
</dbReference>
<keyword evidence="4" id="KW-1185">Reference proteome</keyword>
<feature type="transmembrane region" description="Helical" evidence="1">
    <location>
        <begin position="125"/>
        <end position="148"/>
    </location>
</feature>
<organism evidence="3 4">
    <name type="scientific">Limnovirga soli</name>
    <dbReference type="NCBI Taxonomy" id="2656915"/>
    <lineage>
        <taxon>Bacteria</taxon>
        <taxon>Pseudomonadati</taxon>
        <taxon>Bacteroidota</taxon>
        <taxon>Chitinophagia</taxon>
        <taxon>Chitinophagales</taxon>
        <taxon>Chitinophagaceae</taxon>
        <taxon>Limnovirga</taxon>
    </lineage>
</organism>
<feature type="transmembrane region" description="Helical" evidence="1">
    <location>
        <begin position="196"/>
        <end position="213"/>
    </location>
</feature>
<evidence type="ECO:0000256" key="1">
    <source>
        <dbReference type="SAM" id="Phobius"/>
    </source>
</evidence>